<dbReference type="SUPFAM" id="SSF50156">
    <property type="entry name" value="PDZ domain-like"/>
    <property type="match status" value="1"/>
</dbReference>
<dbReference type="Pfam" id="PF01471">
    <property type="entry name" value="PG_binding_1"/>
    <property type="match status" value="1"/>
</dbReference>
<dbReference type="Pfam" id="PF03572">
    <property type="entry name" value="Peptidase_S41"/>
    <property type="match status" value="1"/>
</dbReference>
<dbReference type="Gene3D" id="3.90.226.10">
    <property type="entry name" value="2-enoyl-CoA Hydratase, Chain A, domain 1"/>
    <property type="match status" value="1"/>
</dbReference>
<dbReference type="Proteomes" id="UP000005444">
    <property type="component" value="Chromosome"/>
</dbReference>
<proteinExistence type="inferred from homology"/>
<keyword evidence="3 5" id="KW-0378">Hydrolase</keyword>
<evidence type="ECO:0000313" key="8">
    <source>
        <dbReference type="EMBL" id="AEV95188.1"/>
    </source>
</evidence>
<dbReference type="SMART" id="SM00245">
    <property type="entry name" value="TSPc"/>
    <property type="match status" value="1"/>
</dbReference>
<dbReference type="NCBIfam" id="TIGR00225">
    <property type="entry name" value="prc"/>
    <property type="match status" value="1"/>
</dbReference>
<dbReference type="PANTHER" id="PTHR32060:SF30">
    <property type="entry name" value="CARBOXY-TERMINAL PROCESSING PROTEASE CTPA"/>
    <property type="match status" value="1"/>
</dbReference>
<dbReference type="SUPFAM" id="SSF47090">
    <property type="entry name" value="PGBD-like"/>
    <property type="match status" value="1"/>
</dbReference>
<keyword evidence="4 5" id="KW-0720">Serine protease</keyword>
<dbReference type="Gene3D" id="3.30.750.44">
    <property type="match status" value="1"/>
</dbReference>
<dbReference type="Pfam" id="PF22694">
    <property type="entry name" value="CtpB_N-like"/>
    <property type="match status" value="1"/>
</dbReference>
<dbReference type="PATRIC" id="fig|701521.8.peg.867"/>
<dbReference type="CDD" id="cd06782">
    <property type="entry name" value="cpPDZ_CPP-like"/>
    <property type="match status" value="1"/>
</dbReference>
<evidence type="ECO:0000256" key="2">
    <source>
        <dbReference type="ARBA" id="ARBA00022670"/>
    </source>
</evidence>
<dbReference type="STRING" id="701521.PECL_919"/>
<dbReference type="RefSeq" id="WP_014215385.1">
    <property type="nucleotide sequence ID" value="NC_016605.1"/>
</dbReference>
<dbReference type="Gene3D" id="1.10.101.10">
    <property type="entry name" value="PGBD-like superfamily/PGBD"/>
    <property type="match status" value="1"/>
</dbReference>
<feature type="domain" description="PDZ" evidence="7">
    <location>
        <begin position="94"/>
        <end position="162"/>
    </location>
</feature>
<evidence type="ECO:0000256" key="5">
    <source>
        <dbReference type="RuleBase" id="RU004404"/>
    </source>
</evidence>
<dbReference type="SUPFAM" id="SSF52096">
    <property type="entry name" value="ClpP/crotonase"/>
    <property type="match status" value="1"/>
</dbReference>
<feature type="transmembrane region" description="Helical" evidence="6">
    <location>
        <begin position="12"/>
        <end position="33"/>
    </location>
</feature>
<reference evidence="8 9" key="1">
    <citation type="journal article" date="2012" name="J. Bacteriol.">
        <title>Complete Genome Sequence of the Beer Spoilage Organism Pediococcus claussenii ATCC BAA-344T.</title>
        <authorList>
            <person name="Pittet V."/>
            <person name="Abegunde T."/>
            <person name="Marfleet T."/>
            <person name="Haakensen M."/>
            <person name="Morrow K."/>
            <person name="Jayaprakash T."/>
            <person name="Schroeder K."/>
            <person name="Trost B."/>
            <person name="Byrns S."/>
            <person name="Bergsveinson J."/>
            <person name="Kusalik A."/>
            <person name="Ziola B."/>
        </authorList>
    </citation>
    <scope>NUCLEOTIDE SEQUENCE [LARGE SCALE GENOMIC DNA]</scope>
    <source>
        <strain evidence="8 9">ATCC BAA-344</strain>
    </source>
</reference>
<dbReference type="SMART" id="SM00228">
    <property type="entry name" value="PDZ"/>
    <property type="match status" value="1"/>
</dbReference>
<dbReference type="eggNOG" id="COG0793">
    <property type="taxonomic scope" value="Bacteria"/>
</dbReference>
<keyword evidence="6" id="KW-0812">Transmembrane</keyword>
<evidence type="ECO:0000256" key="6">
    <source>
        <dbReference type="SAM" id="Phobius"/>
    </source>
</evidence>
<dbReference type="GO" id="GO:0008236">
    <property type="term" value="F:serine-type peptidase activity"/>
    <property type="evidence" value="ECO:0007669"/>
    <property type="project" value="UniProtKB-KW"/>
</dbReference>
<dbReference type="HOGENOM" id="CLU_017295_3_0_9"/>
<dbReference type="CDD" id="cd07560">
    <property type="entry name" value="Peptidase_S41_CPP"/>
    <property type="match status" value="1"/>
</dbReference>
<dbReference type="AlphaFoldDB" id="G8PD53"/>
<dbReference type="InterPro" id="IPR004447">
    <property type="entry name" value="Peptidase_S41A"/>
</dbReference>
<dbReference type="InterPro" id="IPR036365">
    <property type="entry name" value="PGBD-like_sf"/>
</dbReference>
<keyword evidence="6" id="KW-1133">Transmembrane helix</keyword>
<keyword evidence="6" id="KW-0472">Membrane</keyword>
<dbReference type="Gene3D" id="2.30.42.10">
    <property type="match status" value="1"/>
</dbReference>
<dbReference type="EMBL" id="CP003137">
    <property type="protein sequence ID" value="AEV95188.1"/>
    <property type="molecule type" value="Genomic_DNA"/>
</dbReference>
<dbReference type="Pfam" id="PF17820">
    <property type="entry name" value="PDZ_6"/>
    <property type="match status" value="1"/>
</dbReference>
<organism evidence="8 9">
    <name type="scientific">Pediococcus claussenii (strain ATCC BAA-344 / DSM 14800 / JCM 18046 / KCTC 3811 / LMG 21948 / P06)</name>
    <dbReference type="NCBI Taxonomy" id="701521"/>
    <lineage>
        <taxon>Bacteria</taxon>
        <taxon>Bacillati</taxon>
        <taxon>Bacillota</taxon>
        <taxon>Bacilli</taxon>
        <taxon>Lactobacillales</taxon>
        <taxon>Lactobacillaceae</taxon>
        <taxon>Pediococcus</taxon>
    </lineage>
</organism>
<dbReference type="MEROPS" id="S41.007"/>
<dbReference type="InterPro" id="IPR055210">
    <property type="entry name" value="CtpA/B_N"/>
</dbReference>
<dbReference type="InterPro" id="IPR001478">
    <property type="entry name" value="PDZ"/>
</dbReference>
<name>G8PD53_PEDCP</name>
<evidence type="ECO:0000256" key="4">
    <source>
        <dbReference type="ARBA" id="ARBA00022825"/>
    </source>
</evidence>
<protein>
    <submittedName>
        <fullName evidence="8">C-terminal processing peptidase family protein</fullName>
    </submittedName>
</protein>
<dbReference type="GO" id="GO:0004175">
    <property type="term" value="F:endopeptidase activity"/>
    <property type="evidence" value="ECO:0007669"/>
    <property type="project" value="TreeGrafter"/>
</dbReference>
<evidence type="ECO:0000259" key="7">
    <source>
        <dbReference type="PROSITE" id="PS50106"/>
    </source>
</evidence>
<dbReference type="InterPro" id="IPR036034">
    <property type="entry name" value="PDZ_sf"/>
</dbReference>
<dbReference type="PANTHER" id="PTHR32060">
    <property type="entry name" value="TAIL-SPECIFIC PROTEASE"/>
    <property type="match status" value="1"/>
</dbReference>
<dbReference type="InterPro" id="IPR002477">
    <property type="entry name" value="Peptidoglycan-bd-like"/>
</dbReference>
<dbReference type="InterPro" id="IPR005151">
    <property type="entry name" value="Tail-specific_protease"/>
</dbReference>
<keyword evidence="9" id="KW-1185">Reference proteome</keyword>
<gene>
    <name evidence="8" type="ordered locus">PECL_919</name>
</gene>
<evidence type="ECO:0000256" key="1">
    <source>
        <dbReference type="ARBA" id="ARBA00009179"/>
    </source>
</evidence>
<evidence type="ECO:0000313" key="9">
    <source>
        <dbReference type="Proteomes" id="UP000005444"/>
    </source>
</evidence>
<keyword evidence="2 5" id="KW-0645">Protease</keyword>
<dbReference type="InterPro" id="IPR029045">
    <property type="entry name" value="ClpP/crotonase-like_dom_sf"/>
</dbReference>
<dbReference type="PROSITE" id="PS50106">
    <property type="entry name" value="PDZ"/>
    <property type="match status" value="1"/>
</dbReference>
<dbReference type="GO" id="GO:0007165">
    <property type="term" value="P:signal transduction"/>
    <property type="evidence" value="ECO:0007669"/>
    <property type="project" value="TreeGrafter"/>
</dbReference>
<dbReference type="eggNOG" id="COG3409">
    <property type="taxonomic scope" value="Bacteria"/>
</dbReference>
<dbReference type="InterPro" id="IPR036366">
    <property type="entry name" value="PGBDSf"/>
</dbReference>
<comment type="similarity">
    <text evidence="1 5">Belongs to the peptidase S41A family.</text>
</comment>
<accession>G8PD53</accession>
<dbReference type="InterPro" id="IPR041489">
    <property type="entry name" value="PDZ_6"/>
</dbReference>
<dbReference type="GO" id="GO:0030288">
    <property type="term" value="C:outer membrane-bounded periplasmic space"/>
    <property type="evidence" value="ECO:0007669"/>
    <property type="project" value="TreeGrafter"/>
</dbReference>
<dbReference type="GO" id="GO:0006508">
    <property type="term" value="P:proteolysis"/>
    <property type="evidence" value="ECO:0007669"/>
    <property type="project" value="UniProtKB-KW"/>
</dbReference>
<sequence length="470" mass="51267">MRNLIRKRPILNMIISLIIGGVLTLGLIFLLFWQSIKSNQESNENIQQISSVYQQIESGYYKKVDGNKLKKGAINGMLSELNDPFSDYLTNSDATQLNDTVSGSFGGVGIQVSSENGKITVMSAIDGTPAKRAGLRAGDIIISIDGKNVKDKNISDVTDLMRGKIKTKVVVGIDRDGHKFEKTLVRAKIPVKTVNYRVIKNSKIGYISISTVSQNTASELKTALKSLNHEGVNSYILDVRNNPGGLMDQALKMSSMFLKNGKTIMQVEDRSGNKEVYKASSKLDNGYKVTKPAVVLINGESASAAEIFAAALNQSAGIKLIGSQSYGKGTVQTVSNLTDNSELKLTIARWLTPDGTWINKKGLTPTIKSDYPKMAYLPPFSKNNDLKEGEKSTEIKNLSIALKGLGDYSGDITDQFSSKLQQGVIKFQKDNSIEADGIVNNKTKQKIENKIIDKLSGTDPVLTKAEETLK</sequence>
<dbReference type="KEGG" id="pce:PECL_919"/>
<dbReference type="FunFam" id="2.30.42.10:FF:000063">
    <property type="entry name" value="Peptidase, S41 family"/>
    <property type="match status" value="1"/>
</dbReference>
<evidence type="ECO:0000256" key="3">
    <source>
        <dbReference type="ARBA" id="ARBA00022801"/>
    </source>
</evidence>